<comment type="caution">
    <text evidence="6">The sequence shown here is derived from an EMBL/GenBank/DDBJ whole genome shotgun (WGS) entry which is preliminary data.</text>
</comment>
<name>A0A1G2NG80_9BACT</name>
<feature type="active site" description="Nucleophile" evidence="4">
    <location>
        <position position="310"/>
    </location>
</feature>
<comment type="pathway">
    <text evidence="4">tRNA modification; tRNA-queuosine biosynthesis.</text>
</comment>
<feature type="binding site" evidence="4">
    <location>
        <begin position="95"/>
        <end position="99"/>
    </location>
    <ligand>
        <name>substrate</name>
    </ligand>
</feature>
<feature type="active site" description="Proton acceptor" evidence="4">
    <location>
        <position position="95"/>
    </location>
</feature>
<feature type="binding site" evidence="4">
    <location>
        <position position="236"/>
    </location>
    <ligand>
        <name>substrate</name>
    </ligand>
</feature>
<feature type="domain" description="tRNA-guanine(15) transglycosylase-like" evidence="5">
    <location>
        <begin position="18"/>
        <end position="412"/>
    </location>
</feature>
<evidence type="ECO:0000313" key="7">
    <source>
        <dbReference type="Proteomes" id="UP000177797"/>
    </source>
</evidence>
<dbReference type="PANTHER" id="PTHR46499:SF1">
    <property type="entry name" value="QUEUINE TRNA-RIBOSYLTRANSFERASE"/>
    <property type="match status" value="1"/>
</dbReference>
<feature type="binding site" evidence="4">
    <location>
        <position position="379"/>
    </location>
    <ligand>
        <name>Zn(2+)</name>
        <dbReference type="ChEBI" id="CHEBI:29105"/>
    </ligand>
</feature>
<proteinExistence type="inferred from homology"/>
<keyword evidence="1 4" id="KW-0328">Glycosyltransferase</keyword>
<feature type="binding site" evidence="4">
    <location>
        <position position="350"/>
    </location>
    <ligand>
        <name>Zn(2+)</name>
        <dbReference type="ChEBI" id="CHEBI:29105"/>
    </ligand>
</feature>
<dbReference type="InterPro" id="IPR050076">
    <property type="entry name" value="ArchSynthase1/Queuine_TRR"/>
</dbReference>
<keyword evidence="4" id="KW-0862">Zinc</keyword>
<evidence type="ECO:0000256" key="1">
    <source>
        <dbReference type="ARBA" id="ARBA00022676"/>
    </source>
</evidence>
<comment type="cofactor">
    <cofactor evidence="4">
        <name>Zn(2+)</name>
        <dbReference type="ChEBI" id="CHEBI:29105"/>
    </cofactor>
    <text evidence="4">Binds 1 zinc ion per subunit.</text>
</comment>
<dbReference type="EMBL" id="MHSA01000002">
    <property type="protein sequence ID" value="OHA35066.1"/>
    <property type="molecule type" value="Genomic_DNA"/>
</dbReference>
<dbReference type="InterPro" id="IPR002616">
    <property type="entry name" value="tRNA_ribo_trans-like"/>
</dbReference>
<feature type="binding site" evidence="4">
    <location>
        <position position="353"/>
    </location>
    <ligand>
        <name>Zn(2+)</name>
        <dbReference type="ChEBI" id="CHEBI:29105"/>
    </ligand>
</feature>
<evidence type="ECO:0000259" key="5">
    <source>
        <dbReference type="Pfam" id="PF01702"/>
    </source>
</evidence>
<dbReference type="InterPro" id="IPR036511">
    <property type="entry name" value="TGT-like_sf"/>
</dbReference>
<feature type="binding site" evidence="4">
    <location>
        <position position="348"/>
    </location>
    <ligand>
        <name>Zn(2+)</name>
        <dbReference type="ChEBI" id="CHEBI:29105"/>
    </ligand>
</feature>
<dbReference type="GO" id="GO:0008616">
    <property type="term" value="P:tRNA queuosine(34) biosynthetic process"/>
    <property type="evidence" value="ECO:0007669"/>
    <property type="project" value="UniProtKB-UniRule"/>
</dbReference>
<evidence type="ECO:0000256" key="3">
    <source>
        <dbReference type="ARBA" id="ARBA00022694"/>
    </source>
</evidence>
<dbReference type="EC" id="2.4.2.29" evidence="4"/>
<gene>
    <name evidence="4" type="primary">tgt</name>
    <name evidence="6" type="ORF">A2938_00660</name>
</gene>
<keyword evidence="3 4" id="KW-0819">tRNA processing</keyword>
<protein>
    <recommendedName>
        <fullName evidence="4">Queuine tRNA-ribosyltransferase</fullName>
        <ecNumber evidence="4">2.4.2.29</ecNumber>
    </recommendedName>
    <alternativeName>
        <fullName evidence="4">Guanine insertion enzyme</fullName>
    </alternativeName>
    <alternativeName>
        <fullName evidence="4">tRNA-guanine transglycosylase</fullName>
    </alternativeName>
</protein>
<evidence type="ECO:0000256" key="2">
    <source>
        <dbReference type="ARBA" id="ARBA00022679"/>
    </source>
</evidence>
<feature type="binding site" evidence="4">
    <location>
        <position position="263"/>
    </location>
    <ligand>
        <name>substrate</name>
    </ligand>
</feature>
<feature type="region of interest" description="RNA binding" evidence="4">
    <location>
        <begin position="291"/>
        <end position="297"/>
    </location>
</feature>
<dbReference type="NCBIfam" id="TIGR00449">
    <property type="entry name" value="tgt_general"/>
    <property type="match status" value="1"/>
</dbReference>
<dbReference type="AlphaFoldDB" id="A0A1G2NG80"/>
<dbReference type="SUPFAM" id="SSF51713">
    <property type="entry name" value="tRNA-guanine transglycosylase"/>
    <property type="match status" value="1"/>
</dbReference>
<dbReference type="UniPathway" id="UPA00392"/>
<comment type="subunit">
    <text evidence="4">Homodimer. Within each dimer, one monomer is responsible for RNA recognition and catalysis, while the other monomer binds to the replacement base PreQ1.</text>
</comment>
<evidence type="ECO:0000313" key="6">
    <source>
        <dbReference type="EMBL" id="OHA35066.1"/>
    </source>
</evidence>
<comment type="catalytic activity">
    <reaction evidence="4">
        <text>7-aminomethyl-7-carbaguanine + guanosine(34) in tRNA = 7-aminomethyl-7-carbaguanosine(34) in tRNA + guanine</text>
        <dbReference type="Rhea" id="RHEA:24104"/>
        <dbReference type="Rhea" id="RHEA-COMP:10341"/>
        <dbReference type="Rhea" id="RHEA-COMP:10342"/>
        <dbReference type="ChEBI" id="CHEBI:16235"/>
        <dbReference type="ChEBI" id="CHEBI:58703"/>
        <dbReference type="ChEBI" id="CHEBI:74269"/>
        <dbReference type="ChEBI" id="CHEBI:82833"/>
        <dbReference type="EC" id="2.4.2.29"/>
    </reaction>
</comment>
<dbReference type="Gene3D" id="3.20.20.105">
    <property type="entry name" value="Queuine tRNA-ribosyltransferase-like"/>
    <property type="match status" value="1"/>
</dbReference>
<dbReference type="GO" id="GO:0008479">
    <property type="term" value="F:tRNA-guanosine(34) queuine transglycosylase activity"/>
    <property type="evidence" value="ECO:0007669"/>
    <property type="project" value="UniProtKB-UniRule"/>
</dbReference>
<keyword evidence="4" id="KW-0479">Metal-binding</keyword>
<feature type="region of interest" description="RNA binding; important for wobble base 34 recognition" evidence="4">
    <location>
        <begin position="315"/>
        <end position="319"/>
    </location>
</feature>
<dbReference type="PANTHER" id="PTHR46499">
    <property type="entry name" value="QUEUINE TRNA-RIBOSYLTRANSFERASE"/>
    <property type="match status" value="1"/>
</dbReference>
<reference evidence="6 7" key="1">
    <citation type="journal article" date="2016" name="Nat. Commun.">
        <title>Thousands of microbial genomes shed light on interconnected biogeochemical processes in an aquifer system.</title>
        <authorList>
            <person name="Anantharaman K."/>
            <person name="Brown C.T."/>
            <person name="Hug L.A."/>
            <person name="Sharon I."/>
            <person name="Castelle C.J."/>
            <person name="Probst A.J."/>
            <person name="Thomas B.C."/>
            <person name="Singh A."/>
            <person name="Wilkins M.J."/>
            <person name="Karaoz U."/>
            <person name="Brodie E.L."/>
            <person name="Williams K.H."/>
            <person name="Hubbard S.S."/>
            <person name="Banfield J.F."/>
        </authorList>
    </citation>
    <scope>NUCLEOTIDE SEQUENCE [LARGE SCALE GENOMIC DNA]</scope>
</reference>
<feature type="binding site" evidence="4">
    <location>
        <position position="183"/>
    </location>
    <ligand>
        <name>substrate</name>
    </ligand>
</feature>
<dbReference type="GO" id="GO:0005737">
    <property type="term" value="C:cytoplasm"/>
    <property type="evidence" value="ECO:0007669"/>
    <property type="project" value="TreeGrafter"/>
</dbReference>
<comment type="function">
    <text evidence="4">Catalyzes the base-exchange of a guanine (G) residue with the queuine precursor 7-aminomethyl-7-deazaguanine (PreQ1) at position 34 (anticodon wobble position) in tRNAs with GU(N) anticodons (tRNA-Asp, -Asn, -His and -Tyr). Catalysis occurs through a double-displacement mechanism. The nucleophile active site attacks the C1' of nucleotide 34 to detach the guanine base from the RNA, forming a covalent enzyme-RNA intermediate. The proton acceptor active site deprotonates the incoming PreQ1, allowing a nucleophilic attack on the C1' of the ribose to form the product. After dissociation, two additional enzymatic reactions on the tRNA convert PreQ1 to queuine (Q), resulting in the hypermodified nucleoside queuosine (7-(((4,5-cis-dihydroxy-2-cyclopenten-1-yl)amino)methyl)-7-deazaguanosine).</text>
</comment>
<dbReference type="Proteomes" id="UP000177797">
    <property type="component" value="Unassembled WGS sequence"/>
</dbReference>
<dbReference type="HAMAP" id="MF_00168">
    <property type="entry name" value="Q_tRNA_Tgt"/>
    <property type="match status" value="1"/>
</dbReference>
<sequence>MQDGFSFKIEKKISHHLGRAGVLRTPHGEIETPAFVSVGTKATVKALTPEQLKSTGAQVVLANTFHLYLEPGEKTVQRGGGVGKFMGWNGPTMTDSGGFQVFSLGAAFGLRQSKIVNKTHHPASRTRHPSSIEEGIRSETLVKIDDDGVSFRSPYNGSQHRFTPERSIEIQHALGADIIFAFDECAPPDALKEYQRHAMARTHRWAERSLQNHKDLSAYSHELARKKSQALFGIVQGGRHEDLRKESARVIGGWEFDGFGIGGSFDKGDMGTAVRWVNEILSEEKPRHLLGIGGVPDLFSAVENGCDTFDCVAPTREARTGSLYTRKGRINITNARFRKDFSPLDKECECYTCKNFTRAYLAHLFRSRELLAYSLASIHNLSFFIMLVKNMRQAILDGKFVKFKEEFLHQYAQV</sequence>
<evidence type="ECO:0000256" key="4">
    <source>
        <dbReference type="HAMAP-Rule" id="MF_00168"/>
    </source>
</evidence>
<accession>A0A1G2NG80</accession>
<keyword evidence="2 4" id="KW-0808">Transferase</keyword>
<dbReference type="NCBIfam" id="TIGR00430">
    <property type="entry name" value="Q_tRNA_tgt"/>
    <property type="match status" value="1"/>
</dbReference>
<keyword evidence="4" id="KW-0671">Queuosine biosynthesis</keyword>
<dbReference type="GO" id="GO:0046872">
    <property type="term" value="F:metal ion binding"/>
    <property type="evidence" value="ECO:0007669"/>
    <property type="project" value="UniProtKB-KW"/>
</dbReference>
<dbReference type="InterPro" id="IPR004803">
    <property type="entry name" value="TGT"/>
</dbReference>
<organism evidence="6 7">
    <name type="scientific">Candidatus Taylorbacteria bacterium RIFCSPLOWO2_01_FULL_48_100</name>
    <dbReference type="NCBI Taxonomy" id="1802322"/>
    <lineage>
        <taxon>Bacteria</taxon>
        <taxon>Candidatus Tayloriibacteriota</taxon>
    </lineage>
</organism>
<dbReference type="Pfam" id="PF01702">
    <property type="entry name" value="TGT"/>
    <property type="match status" value="1"/>
</dbReference>
<comment type="similarity">
    <text evidence="4">Belongs to the queuine tRNA-ribosyltransferase family.</text>
</comment>